<feature type="binding site" description="covalent" evidence="2">
    <location>
        <position position="159"/>
    </location>
    <ligand>
        <name>heme</name>
        <dbReference type="ChEBI" id="CHEBI:30413"/>
    </ligand>
</feature>
<dbReference type="InterPro" id="IPR051682">
    <property type="entry name" value="Mito_Persulfide_Diox"/>
</dbReference>
<comment type="cofactor">
    <cofactor evidence="2">
        <name>heme</name>
        <dbReference type="ChEBI" id="CHEBI:30413"/>
    </cofactor>
    <text evidence="2">Binds 1 heme group covalently.</text>
</comment>
<dbReference type="EMBL" id="CAMXCT010006531">
    <property type="protein sequence ID" value="CAI4015421.1"/>
    <property type="molecule type" value="Genomic_DNA"/>
</dbReference>
<feature type="domain" description="Metallo-beta-lactamase" evidence="3">
    <location>
        <begin position="710"/>
        <end position="876"/>
    </location>
</feature>
<dbReference type="InterPro" id="IPR044528">
    <property type="entry name" value="POD-like_MBL-fold"/>
</dbReference>
<gene>
    <name evidence="4" type="ORF">C1SCF055_LOCUS40251</name>
</gene>
<keyword evidence="6" id="KW-1185">Reference proteome</keyword>
<organism evidence="4">
    <name type="scientific">Cladocopium goreaui</name>
    <dbReference type="NCBI Taxonomy" id="2562237"/>
    <lineage>
        <taxon>Eukaryota</taxon>
        <taxon>Sar</taxon>
        <taxon>Alveolata</taxon>
        <taxon>Dinophyceae</taxon>
        <taxon>Suessiales</taxon>
        <taxon>Symbiodiniaceae</taxon>
        <taxon>Cladocopium</taxon>
    </lineage>
</organism>
<keyword evidence="2" id="KW-0349">Heme</keyword>
<dbReference type="GO" id="GO:0015979">
    <property type="term" value="P:photosynthesis"/>
    <property type="evidence" value="ECO:0007669"/>
    <property type="project" value="InterPro"/>
</dbReference>
<dbReference type="InterPro" id="IPR029021">
    <property type="entry name" value="Prot-tyrosine_phosphatase-like"/>
</dbReference>
<evidence type="ECO:0000259" key="3">
    <source>
        <dbReference type="SMART" id="SM00849"/>
    </source>
</evidence>
<dbReference type="EMBL" id="CAMXCT020006531">
    <property type="protein sequence ID" value="CAL1168796.1"/>
    <property type="molecule type" value="Genomic_DNA"/>
</dbReference>
<name>A0A9P1DTY0_9DINO</name>
<dbReference type="GO" id="GO:0005506">
    <property type="term" value="F:iron ion binding"/>
    <property type="evidence" value="ECO:0007669"/>
    <property type="project" value="InterPro"/>
</dbReference>
<reference evidence="4" key="1">
    <citation type="submission" date="2022-10" db="EMBL/GenBank/DDBJ databases">
        <authorList>
            <person name="Chen Y."/>
            <person name="Dougan E. K."/>
            <person name="Chan C."/>
            <person name="Rhodes N."/>
            <person name="Thang M."/>
        </authorList>
    </citation>
    <scope>NUCLEOTIDE SEQUENCE</scope>
</reference>
<evidence type="ECO:0000256" key="2">
    <source>
        <dbReference type="PIRSR" id="PIRSR602325-50"/>
    </source>
</evidence>
<dbReference type="Gene3D" id="3.90.190.10">
    <property type="entry name" value="Protein tyrosine phosphatase superfamily"/>
    <property type="match status" value="1"/>
</dbReference>
<dbReference type="GO" id="GO:0009055">
    <property type="term" value="F:electron transfer activity"/>
    <property type="evidence" value="ECO:0007669"/>
    <property type="project" value="InterPro"/>
</dbReference>
<dbReference type="InterPro" id="IPR024094">
    <property type="entry name" value="Cyt_f_lg_dom"/>
</dbReference>
<dbReference type="CDD" id="cd07724">
    <property type="entry name" value="POD-like_MBL-fold"/>
    <property type="match status" value="1"/>
</dbReference>
<dbReference type="SUPFAM" id="SSF56281">
    <property type="entry name" value="Metallo-hydrolase/oxidoreductase"/>
    <property type="match status" value="1"/>
</dbReference>
<dbReference type="Gene3D" id="2.40.50.100">
    <property type="match status" value="1"/>
</dbReference>
<dbReference type="InterPro" id="IPR024058">
    <property type="entry name" value="Cyt-f_TM"/>
</dbReference>
<dbReference type="PRINTS" id="PR00610">
    <property type="entry name" value="CYTOCHROMEF"/>
</dbReference>
<evidence type="ECO:0000313" key="6">
    <source>
        <dbReference type="Proteomes" id="UP001152797"/>
    </source>
</evidence>
<dbReference type="SUPFAM" id="SSF103431">
    <property type="entry name" value="Cytochrome f subunit of the cytochrome b6f complex, transmembrane anchor"/>
    <property type="match status" value="1"/>
</dbReference>
<dbReference type="InterPro" id="IPR036826">
    <property type="entry name" value="Cyt_f_lg_dom_sf"/>
</dbReference>
<reference evidence="5 6" key="2">
    <citation type="submission" date="2024-05" db="EMBL/GenBank/DDBJ databases">
        <authorList>
            <person name="Chen Y."/>
            <person name="Shah S."/>
            <person name="Dougan E. K."/>
            <person name="Thang M."/>
            <person name="Chan C."/>
        </authorList>
    </citation>
    <scope>NUCLEOTIDE SEQUENCE [LARGE SCALE GENOMIC DNA]</scope>
</reference>
<dbReference type="InterPro" id="IPR002325">
    <property type="entry name" value="Cyt_f"/>
</dbReference>
<dbReference type="GO" id="GO:0070813">
    <property type="term" value="P:hydrogen sulfide metabolic process"/>
    <property type="evidence" value="ECO:0007669"/>
    <property type="project" value="TreeGrafter"/>
</dbReference>
<dbReference type="SUPFAM" id="SSF49441">
    <property type="entry name" value="Cytochrome f, large domain"/>
    <property type="match status" value="1"/>
</dbReference>
<dbReference type="SMART" id="SM00849">
    <property type="entry name" value="Lactamase_B"/>
    <property type="match status" value="1"/>
</dbReference>
<evidence type="ECO:0000313" key="5">
    <source>
        <dbReference type="EMBL" id="CAL4802733.1"/>
    </source>
</evidence>
<dbReference type="Pfam" id="PF00753">
    <property type="entry name" value="Lactamase_B"/>
    <property type="match status" value="2"/>
</dbReference>
<dbReference type="GO" id="GO:0042651">
    <property type="term" value="C:thylakoid membrane"/>
    <property type="evidence" value="ECO:0007669"/>
    <property type="project" value="InterPro"/>
</dbReference>
<dbReference type="Gene3D" id="1.20.5.700">
    <property type="entry name" value="Single helix bin"/>
    <property type="match status" value="1"/>
</dbReference>
<dbReference type="PANTHER" id="PTHR43084">
    <property type="entry name" value="PERSULFIDE DIOXYGENASE ETHE1"/>
    <property type="match status" value="1"/>
</dbReference>
<dbReference type="PROSITE" id="PS51010">
    <property type="entry name" value="CYTF"/>
    <property type="match status" value="1"/>
</dbReference>
<dbReference type="InterPro" id="IPR036866">
    <property type="entry name" value="RibonucZ/Hydroxyglut_hydro"/>
</dbReference>
<dbReference type="InterPro" id="IPR001279">
    <property type="entry name" value="Metallo-B-lactamas"/>
</dbReference>
<dbReference type="Pfam" id="PF16639">
    <property type="entry name" value="Apocytochr_F_N"/>
    <property type="match status" value="1"/>
</dbReference>
<dbReference type="EMBL" id="CAMXCT030006531">
    <property type="protein sequence ID" value="CAL4802733.1"/>
    <property type="molecule type" value="Genomic_DNA"/>
</dbReference>
<dbReference type="Gene3D" id="3.60.15.10">
    <property type="entry name" value="Ribonuclease Z/Hydroxyacylglutathione hydrolase-like"/>
    <property type="match status" value="1"/>
</dbReference>
<dbReference type="PANTHER" id="PTHR43084:SF1">
    <property type="entry name" value="PERSULFIDE DIOXYGENASE ETHE1, MITOCHONDRIAL"/>
    <property type="match status" value="1"/>
</dbReference>
<dbReference type="Proteomes" id="UP001152797">
    <property type="component" value="Unassembled WGS sequence"/>
</dbReference>
<comment type="caution">
    <text evidence="4">The sequence shown here is derived from an EMBL/GenBank/DDBJ whole genome shotgun (WGS) entry which is preliminary data.</text>
</comment>
<feature type="binding site" description="covalent" evidence="2">
    <location>
        <position position="156"/>
    </location>
    <ligand>
        <name>heme</name>
        <dbReference type="ChEBI" id="CHEBI:30413"/>
    </ligand>
</feature>
<dbReference type="AlphaFoldDB" id="A0A9P1DTY0"/>
<keyword evidence="2" id="KW-0408">Iron</keyword>
<dbReference type="OrthoDB" id="428026at2759"/>
<keyword evidence="1 2" id="KW-0479">Metal-binding</keyword>
<evidence type="ECO:0000313" key="4">
    <source>
        <dbReference type="EMBL" id="CAI4015421.1"/>
    </source>
</evidence>
<protein>
    <submittedName>
        <fullName evidence="5">Apocytochrome f</fullName>
    </submittedName>
</protein>
<dbReference type="Gene3D" id="2.60.40.830">
    <property type="entry name" value="Cytochrome f large domain"/>
    <property type="match status" value="1"/>
</dbReference>
<dbReference type="Pfam" id="PF01333">
    <property type="entry name" value="Apocytochr_F_C"/>
    <property type="match status" value="1"/>
</dbReference>
<dbReference type="GO" id="GO:0020037">
    <property type="term" value="F:heme binding"/>
    <property type="evidence" value="ECO:0007669"/>
    <property type="project" value="InterPro"/>
</dbReference>
<accession>A0A9P1DTY0</accession>
<dbReference type="GO" id="GO:0006749">
    <property type="term" value="P:glutathione metabolic process"/>
    <property type="evidence" value="ECO:0007669"/>
    <property type="project" value="InterPro"/>
</dbReference>
<dbReference type="GO" id="GO:0050313">
    <property type="term" value="F:sulfur dioxygenase activity"/>
    <property type="evidence" value="ECO:0007669"/>
    <property type="project" value="InterPro"/>
</dbReference>
<proteinExistence type="predicted"/>
<feature type="binding site" description="axial binding residue" evidence="2">
    <location>
        <position position="136"/>
    </location>
    <ligand>
        <name>heme</name>
        <dbReference type="ChEBI" id="CHEBI:30413"/>
    </ligand>
    <ligandPart>
        <name>Fe</name>
        <dbReference type="ChEBI" id="CHEBI:18248"/>
    </ligandPart>
</feature>
<feature type="binding site" description="axial binding residue" evidence="2">
    <location>
        <position position="160"/>
    </location>
    <ligand>
        <name>heme</name>
        <dbReference type="ChEBI" id="CHEBI:30413"/>
    </ligand>
    <ligandPart>
        <name>Fe</name>
        <dbReference type="ChEBI" id="CHEBI:18248"/>
    </ligandPart>
</feature>
<evidence type="ECO:0000256" key="1">
    <source>
        <dbReference type="ARBA" id="ARBA00022723"/>
    </source>
</evidence>
<sequence length="933" mass="101101">MALAPAFTVISPGATPTVTTLAQEASTVRRNVTGGSSGAGAAVTVAGLAACAAVSRGATRSRRARGPVMVGNANATESYYRDHLVACRAQLNGVDAPTPEETDKHMEGIQAFAKQALAGASAAMLFTSSMEAAVAYPIFAQQNYANPREYTGKIVCANCHLASKPIEVRLPQAVLPDTIFKMEVEVPAKYAKRRQPQADGSKGPMNIGAIAVMPEGWKLAPKDRLPKPLKKEMKGLAWAPYSKEYPNIVVAGPVPGETYEKMVLPVLSPDPNTNDKVIFGKGIFYFGGNRGRGQVDPRVDGPLDRWTRVYPEGNQSNNNQFLASATGTISAIDGLKECLTGADIVVQVGDEVTKDEPITTNPNVGGFGQEEKECILQDMNRVYAFCAFAFSCFIAQLSFVLKKKQFEKVTAAANQGVPLRFLGPKDNGMLQGYAQAIRNAEFSMEEVTTGFKSGSDVSCAGVRRETQIFLSKMTPVTAAFLAMRSLRRLEAQMIPPVASQNLMALHRKISLKPKDYSHGCDAAASTELAPEMLGVETPKVPGDVSLAGTLSSCSVAELAKRYKAWLYLNPKGLSSHFTSGPRISNRAVGLPSDQIRSAGCRLVILDFFRPPVPAEQTQQLLQAMSQLPRPLMVQCSTGTRSSALLILWLAKVSGHNLEATLRVAEDMKCLRRLMDSGWVHEWLQPELNSPLEVVQPSGYLLEAFFEAATSSLSYLVVCKTTKEAVLIDPSLNRTEAYLELLDEAGINLKYVINTHCHYDHVSATGSDALRARSSGLRLLSSKESGAAADEFLCHGQLVHFGNYRLEVRATPGHTAGCLTYVLQGPDDPKVTFTGDTLLVRGCGRTDFASGDAGQLYDSIHQQIFTLDPTTQIYPAHEYNGSNNSTVGEEKAYNPRLTHSKEDFILLMDELELPQPRFQEAAEGGLRKPNVIQL</sequence>